<accession>A0A1A8XST3</accession>
<dbReference type="AlphaFoldDB" id="A0A1A8XST3"/>
<name>A0A1A8XST3_9PROT</name>
<keyword evidence="3" id="KW-1185">Reference proteome</keyword>
<dbReference type="Pfam" id="PF03235">
    <property type="entry name" value="GmrSD_N"/>
    <property type="match status" value="1"/>
</dbReference>
<evidence type="ECO:0000313" key="2">
    <source>
        <dbReference type="EMBL" id="SBT07572.1"/>
    </source>
</evidence>
<gene>
    <name evidence="2" type="ORF">ACCAA_450020</name>
</gene>
<dbReference type="PANTHER" id="PTHR37292">
    <property type="entry name" value="VNG6097C"/>
    <property type="match status" value="1"/>
</dbReference>
<dbReference type="EMBL" id="FLQX01000122">
    <property type="protein sequence ID" value="SBT07572.1"/>
    <property type="molecule type" value="Genomic_DNA"/>
</dbReference>
<proteinExistence type="predicted"/>
<dbReference type="PANTHER" id="PTHR37292:SF2">
    <property type="entry name" value="DUF262 DOMAIN-CONTAINING PROTEIN"/>
    <property type="match status" value="1"/>
</dbReference>
<dbReference type="InterPro" id="IPR004919">
    <property type="entry name" value="GmrSD_N"/>
</dbReference>
<feature type="domain" description="GmrSD restriction endonucleases N-terminal" evidence="1">
    <location>
        <begin position="25"/>
        <end position="228"/>
    </location>
</feature>
<dbReference type="STRING" id="1860102.ACCAA_450020"/>
<organism evidence="2 3">
    <name type="scientific">Candidatus Accumulibacter aalborgensis</name>
    <dbReference type="NCBI Taxonomy" id="1860102"/>
    <lineage>
        <taxon>Bacteria</taxon>
        <taxon>Pseudomonadati</taxon>
        <taxon>Pseudomonadota</taxon>
        <taxon>Betaproteobacteria</taxon>
        <taxon>Candidatus Accumulibacter</taxon>
    </lineage>
</organism>
<dbReference type="RefSeq" id="WP_186407777.1">
    <property type="nucleotide sequence ID" value="NZ_FLQX01000122.1"/>
</dbReference>
<dbReference type="Proteomes" id="UP000199169">
    <property type="component" value="Unassembled WGS sequence"/>
</dbReference>
<sequence length="554" mass="62643">MTTAVKWTATTLLDRRPEARTFSVQDLLDVVARGRVRIPSFQRGLKWDRVNAKLLLESLYRGYPVGTLLLWETAAPAGEGRIGSLTLPAPQIENALWVVDGQQRIVSLARILLAADPDEDAFALYFDLDAADFVIPPVTGKRRADPSRWLPMTVVLDSEKLMQWLFDHAADPSSRQRRDTAIQLGRRIREYEIPAYIVRSSDQAILRDIFNRINSAGKSLDDSDVFDALNGSRFESRPATIPQISSELEKLDFGRIEERILHRLLRVLLWLPVVESARSEPPRLADREAEEAYRSTSATASQIIQFLKNDAGIPHYDLLPYKQAFVTLGRFFQLHPQPSPRSRELLSRWIWRGALNGAHQGDTVSTRKVLARILPESEERSVDGMLEMVKERPSVIPDVADRFNFRFAASKLLALALLSLEPRNLLTGDRLAAGQLMRPVPSVHDSSPLLQIFAVRPGEKEEHLQSAANRLFHPPHKGGIRRLLTGITDSRLLLSHGISEAARQFLDDGDSAAFLKLRAEWVRPRVRTFFDRHVRWDEPDRPSIASLIIDDEAV</sequence>
<evidence type="ECO:0000313" key="3">
    <source>
        <dbReference type="Proteomes" id="UP000199169"/>
    </source>
</evidence>
<reference evidence="2 3" key="1">
    <citation type="submission" date="2016-06" db="EMBL/GenBank/DDBJ databases">
        <authorList>
            <person name="Kjaerup R.B."/>
            <person name="Dalgaard T.S."/>
            <person name="Juul-Madsen H.R."/>
        </authorList>
    </citation>
    <scope>NUCLEOTIDE SEQUENCE [LARGE SCALE GENOMIC DNA]</scope>
    <source>
        <strain evidence="2">3</strain>
    </source>
</reference>
<protein>
    <recommendedName>
        <fullName evidence="1">GmrSD restriction endonucleases N-terminal domain-containing protein</fullName>
    </recommendedName>
</protein>
<evidence type="ECO:0000259" key="1">
    <source>
        <dbReference type="Pfam" id="PF03235"/>
    </source>
</evidence>